<name>A0A0A7PLV8_9SPHN</name>
<feature type="transmembrane region" description="Helical" evidence="2">
    <location>
        <begin position="20"/>
        <end position="47"/>
    </location>
</feature>
<keyword evidence="2" id="KW-0812">Transmembrane</keyword>
<dbReference type="HOGENOM" id="CLU_1991247_0_0_5"/>
<feature type="transmembrane region" description="Helical" evidence="2">
    <location>
        <begin position="59"/>
        <end position="82"/>
    </location>
</feature>
<sequence>MYSPTLSLTDPPAQSPIIDGVAWVQGAALGSAATIVAVIAVAMIGMLMLSGRLELRRGIAVVLGCFILFGAGGIAAAITGLARAGSPPQVLAAQETDRLSPRLGTSGPPPAAYDPYAGASVPSRR</sequence>
<evidence type="ECO:0000313" key="4">
    <source>
        <dbReference type="Proteomes" id="UP000030907"/>
    </source>
</evidence>
<feature type="region of interest" description="Disordered" evidence="1">
    <location>
        <begin position="93"/>
        <end position="125"/>
    </location>
</feature>
<organism evidence="3 4">
    <name type="scientific">Sphingopyxis fribergensis</name>
    <dbReference type="NCBI Taxonomy" id="1515612"/>
    <lineage>
        <taxon>Bacteria</taxon>
        <taxon>Pseudomonadati</taxon>
        <taxon>Pseudomonadota</taxon>
        <taxon>Alphaproteobacteria</taxon>
        <taxon>Sphingomonadales</taxon>
        <taxon>Sphingomonadaceae</taxon>
        <taxon>Sphingopyxis</taxon>
    </lineage>
</organism>
<gene>
    <name evidence="3" type="ORF">SKP52_10075</name>
</gene>
<proteinExistence type="predicted"/>
<keyword evidence="4" id="KW-1185">Reference proteome</keyword>
<protein>
    <submittedName>
        <fullName evidence="3">Putative membrane protein</fullName>
    </submittedName>
</protein>
<evidence type="ECO:0000256" key="1">
    <source>
        <dbReference type="SAM" id="MobiDB-lite"/>
    </source>
</evidence>
<evidence type="ECO:0000256" key="2">
    <source>
        <dbReference type="SAM" id="Phobius"/>
    </source>
</evidence>
<dbReference type="STRING" id="1515612.SKP52_10075"/>
<evidence type="ECO:0000313" key="3">
    <source>
        <dbReference type="EMBL" id="AJA08922.1"/>
    </source>
</evidence>
<dbReference type="KEGG" id="sphk:SKP52_10075"/>
<dbReference type="Pfam" id="PF04956">
    <property type="entry name" value="TrbC"/>
    <property type="match status" value="1"/>
</dbReference>
<keyword evidence="2" id="KW-1133">Transmembrane helix</keyword>
<dbReference type="AlphaFoldDB" id="A0A0A7PLV8"/>
<dbReference type="EMBL" id="CP009122">
    <property type="protein sequence ID" value="AJA08922.1"/>
    <property type="molecule type" value="Genomic_DNA"/>
</dbReference>
<keyword evidence="2" id="KW-0472">Membrane</keyword>
<dbReference type="Proteomes" id="UP000030907">
    <property type="component" value="Chromosome"/>
</dbReference>
<accession>A0A0A7PLV8</accession>
<dbReference type="InterPro" id="IPR007039">
    <property type="entry name" value="TrbC/VirB2"/>
</dbReference>
<reference evidence="3 4" key="1">
    <citation type="journal article" date="2015" name="Int. J. Syst. Evol. Microbiol.">
        <title>Description of Sphingopyxis fribergensis sp. nov. - a soil bacterium with the ability to degrade styrene and phenylacetic acid.</title>
        <authorList>
            <person name="Oelschlagel M."/>
            <person name="Ruckert C."/>
            <person name="Kalinowski J."/>
            <person name="Schmidt G."/>
            <person name="Schlomann M."/>
            <person name="Tischler D."/>
        </authorList>
    </citation>
    <scope>NUCLEOTIDE SEQUENCE [LARGE SCALE GENOMIC DNA]</scope>
    <source>
        <strain evidence="3 4">Kp5.2</strain>
    </source>
</reference>